<proteinExistence type="predicted"/>
<feature type="compositionally biased region" description="Acidic residues" evidence="1">
    <location>
        <begin position="105"/>
        <end position="119"/>
    </location>
</feature>
<evidence type="ECO:0000256" key="1">
    <source>
        <dbReference type="SAM" id="MobiDB-lite"/>
    </source>
</evidence>
<feature type="compositionally biased region" description="Basic and acidic residues" evidence="1">
    <location>
        <begin position="66"/>
        <end position="92"/>
    </location>
</feature>
<evidence type="ECO:0000313" key="3">
    <source>
        <dbReference type="Proteomes" id="UP001295423"/>
    </source>
</evidence>
<organism evidence="2 3">
    <name type="scientific">Cylindrotheca closterium</name>
    <dbReference type="NCBI Taxonomy" id="2856"/>
    <lineage>
        <taxon>Eukaryota</taxon>
        <taxon>Sar</taxon>
        <taxon>Stramenopiles</taxon>
        <taxon>Ochrophyta</taxon>
        <taxon>Bacillariophyta</taxon>
        <taxon>Bacillariophyceae</taxon>
        <taxon>Bacillariophycidae</taxon>
        <taxon>Bacillariales</taxon>
        <taxon>Bacillariaceae</taxon>
        <taxon>Cylindrotheca</taxon>
    </lineage>
</organism>
<name>A0AAD2FFM2_9STRA</name>
<protein>
    <submittedName>
        <fullName evidence="2">Uncharacterized protein</fullName>
    </submittedName>
</protein>
<reference evidence="2" key="1">
    <citation type="submission" date="2023-08" db="EMBL/GenBank/DDBJ databases">
        <authorList>
            <person name="Audoor S."/>
            <person name="Bilcke G."/>
        </authorList>
    </citation>
    <scope>NUCLEOTIDE SEQUENCE</scope>
</reference>
<dbReference type="EMBL" id="CAKOGP040000446">
    <property type="protein sequence ID" value="CAJ1935042.1"/>
    <property type="molecule type" value="Genomic_DNA"/>
</dbReference>
<feature type="region of interest" description="Disordered" evidence="1">
    <location>
        <begin position="61"/>
        <end position="133"/>
    </location>
</feature>
<accession>A0AAD2FFM2</accession>
<sequence length="157" mass="17801">MAIINTKKCKSINATTPEVKENPNKYIPESLLIKKEADTEDNQEELGRELRYKLDILATPVLNSSRKSDKPGQRTLSKDNVDSLCDEFEKLMTTKTTSSSTTSETESESESSDIEDDEKEPTSQELEDTGRVDGTAFNYRTFKSYKVKRSARIAKKY</sequence>
<dbReference type="Proteomes" id="UP001295423">
    <property type="component" value="Unassembled WGS sequence"/>
</dbReference>
<evidence type="ECO:0000313" key="2">
    <source>
        <dbReference type="EMBL" id="CAJ1935042.1"/>
    </source>
</evidence>
<keyword evidence="3" id="KW-1185">Reference proteome</keyword>
<comment type="caution">
    <text evidence="2">The sequence shown here is derived from an EMBL/GenBank/DDBJ whole genome shotgun (WGS) entry which is preliminary data.</text>
</comment>
<dbReference type="AlphaFoldDB" id="A0AAD2FFM2"/>
<feature type="compositionally biased region" description="Low complexity" evidence="1">
    <location>
        <begin position="93"/>
        <end position="104"/>
    </location>
</feature>
<gene>
    <name evidence="2" type="ORF">CYCCA115_LOCUS4379</name>
</gene>